<dbReference type="InterPro" id="IPR029058">
    <property type="entry name" value="AB_hydrolase_fold"/>
</dbReference>
<comment type="caution">
    <text evidence="10">The sequence shown here is derived from an EMBL/GenBank/DDBJ whole genome shotgun (WGS) entry which is preliminary data.</text>
</comment>
<dbReference type="InterPro" id="IPR054579">
    <property type="entry name" value="GCE-like_dom"/>
</dbReference>
<keyword evidence="5" id="KW-0439">Lignin degradation</keyword>
<evidence type="ECO:0000256" key="2">
    <source>
        <dbReference type="ARBA" id="ARBA00022487"/>
    </source>
</evidence>
<evidence type="ECO:0000256" key="5">
    <source>
        <dbReference type="ARBA" id="ARBA00023185"/>
    </source>
</evidence>
<evidence type="ECO:0000256" key="3">
    <source>
        <dbReference type="ARBA" id="ARBA00022729"/>
    </source>
</evidence>
<dbReference type="GO" id="GO:0046274">
    <property type="term" value="P:lignin catabolic process"/>
    <property type="evidence" value="ECO:0007669"/>
    <property type="project" value="UniProtKB-KW"/>
</dbReference>
<dbReference type="EC" id="3.1.1.117" evidence="7"/>
<dbReference type="AlphaFoldDB" id="A0A2B7YMV0"/>
<sequence length="405" mass="43394">MLLSVLSASLLAIPALALPLEGLTPATEANPLTKRQDCSNPSVQLSANSKLPDPFLLTSGQRITSKEQWTSCRRRELLSLLQQYESGDFPPKPSSVTGSFSGNQLTINVSDNGKSVSFSVSISTPSGSGPFPAIIAYGYPSIPIPNGVATITFNNDNLGAQNGLNSRGQGVFFNLYGNQHSASSITAWSWGVSRIIDALESTPGANIDPTRIGVTGCSRNGKGALFAGALDERVALTIPQESGSGGAACWRLSDEQQRRGQNVQTASQIITENTWFSTRFDQFGRGSVNNLPFDHHSLAALVAPRGLLVIENTSQEWLGNWSTYGCMRTAQEVYKSLGVPDNMGYSQVGHSDHCGFPSSQQPELTAFIQKFLLGNTSANTSVMKSDGNHNFDLNEWAGWSTPNLS</sequence>
<keyword evidence="3 8" id="KW-0732">Signal</keyword>
<name>A0A2B7YMV0_POLH7</name>
<keyword evidence="2" id="KW-0719">Serine esterase</keyword>
<evidence type="ECO:0000313" key="11">
    <source>
        <dbReference type="Proteomes" id="UP000224634"/>
    </source>
</evidence>
<organism evidence="10 11">
    <name type="scientific">Polytolypa hystricis (strain UAMH7299)</name>
    <dbReference type="NCBI Taxonomy" id="1447883"/>
    <lineage>
        <taxon>Eukaryota</taxon>
        <taxon>Fungi</taxon>
        <taxon>Dikarya</taxon>
        <taxon>Ascomycota</taxon>
        <taxon>Pezizomycotina</taxon>
        <taxon>Eurotiomycetes</taxon>
        <taxon>Eurotiomycetidae</taxon>
        <taxon>Onygenales</taxon>
        <taxon>Onygenales incertae sedis</taxon>
        <taxon>Polytolypa</taxon>
    </lineage>
</organism>
<comment type="similarity">
    <text evidence="1">Belongs to the carbohydrate esterase 15 (CE15) family.</text>
</comment>
<accession>A0A2B7YMV0</accession>
<gene>
    <name evidence="10" type="ORF">AJ80_02965</name>
</gene>
<evidence type="ECO:0000256" key="8">
    <source>
        <dbReference type="SAM" id="SignalP"/>
    </source>
</evidence>
<evidence type="ECO:0000256" key="7">
    <source>
        <dbReference type="ARBA" id="ARBA00026105"/>
    </source>
</evidence>
<evidence type="ECO:0000313" key="10">
    <source>
        <dbReference type="EMBL" id="PGH22916.1"/>
    </source>
</evidence>
<evidence type="ECO:0000259" key="9">
    <source>
        <dbReference type="Pfam" id="PF22244"/>
    </source>
</evidence>
<keyword evidence="11" id="KW-1185">Reference proteome</keyword>
<reference evidence="10 11" key="1">
    <citation type="submission" date="2017-10" db="EMBL/GenBank/DDBJ databases">
        <title>Comparative genomics in systemic dimorphic fungi from Ajellomycetaceae.</title>
        <authorList>
            <person name="Munoz J.F."/>
            <person name="Mcewen J.G."/>
            <person name="Clay O.K."/>
            <person name="Cuomo C.A."/>
        </authorList>
    </citation>
    <scope>NUCLEOTIDE SEQUENCE [LARGE SCALE GENOMIC DNA]</scope>
    <source>
        <strain evidence="10 11">UAMH7299</strain>
    </source>
</reference>
<dbReference type="Pfam" id="PF22244">
    <property type="entry name" value="GCE_fung"/>
    <property type="match status" value="1"/>
</dbReference>
<evidence type="ECO:0000256" key="4">
    <source>
        <dbReference type="ARBA" id="ARBA00022801"/>
    </source>
</evidence>
<dbReference type="EMBL" id="PDNA01000031">
    <property type="protein sequence ID" value="PGH22916.1"/>
    <property type="molecule type" value="Genomic_DNA"/>
</dbReference>
<dbReference type="GO" id="GO:0052689">
    <property type="term" value="F:carboxylic ester hydrolase activity"/>
    <property type="evidence" value="ECO:0007669"/>
    <property type="project" value="UniProtKB-KW"/>
</dbReference>
<feature type="domain" description="4-O-methyl-glucuronoyl methylesterase-like" evidence="9">
    <location>
        <begin position="107"/>
        <end position="338"/>
    </location>
</feature>
<protein>
    <recommendedName>
        <fullName evidence="7">(4-O-methyl)-D-glucuronate--lignin esterase</fullName>
        <ecNumber evidence="7">3.1.1.117</ecNumber>
    </recommendedName>
</protein>
<dbReference type="Gene3D" id="3.40.50.1820">
    <property type="entry name" value="alpha/beta hydrolase"/>
    <property type="match status" value="1"/>
</dbReference>
<evidence type="ECO:0000256" key="6">
    <source>
        <dbReference type="ARBA" id="ARBA00024511"/>
    </source>
</evidence>
<feature type="signal peptide" evidence="8">
    <location>
        <begin position="1"/>
        <end position="17"/>
    </location>
</feature>
<dbReference type="SUPFAM" id="SSF53474">
    <property type="entry name" value="alpha/beta-Hydrolases"/>
    <property type="match status" value="1"/>
</dbReference>
<keyword evidence="4" id="KW-0378">Hydrolase</keyword>
<comment type="catalytic activity">
    <reaction evidence="6">
        <text>a 4-O-methyl-alpha-D-glucuronosyl ester derivative + H2O = 4-O-methyl-alpha-D-glucuronate derivative + an alcohol + H(+)</text>
        <dbReference type="Rhea" id="RHEA:67452"/>
        <dbReference type="ChEBI" id="CHEBI:15377"/>
        <dbReference type="ChEBI" id="CHEBI:15378"/>
        <dbReference type="ChEBI" id="CHEBI:30879"/>
        <dbReference type="ChEBI" id="CHEBI:171667"/>
        <dbReference type="ChEBI" id="CHEBI:171668"/>
        <dbReference type="EC" id="3.1.1.117"/>
    </reaction>
    <physiologicalReaction direction="left-to-right" evidence="6">
        <dbReference type="Rhea" id="RHEA:67453"/>
    </physiologicalReaction>
</comment>
<feature type="chain" id="PRO_5012812453" description="(4-O-methyl)-D-glucuronate--lignin esterase" evidence="8">
    <location>
        <begin position="18"/>
        <end position="405"/>
    </location>
</feature>
<dbReference type="Proteomes" id="UP000224634">
    <property type="component" value="Unassembled WGS sequence"/>
</dbReference>
<dbReference type="OrthoDB" id="3781271at2759"/>
<proteinExistence type="inferred from homology"/>
<evidence type="ECO:0000256" key="1">
    <source>
        <dbReference type="ARBA" id="ARBA00010092"/>
    </source>
</evidence>
<dbReference type="STRING" id="1447883.A0A2B7YMV0"/>